<dbReference type="OrthoDB" id="8557381at2"/>
<evidence type="ECO:0000256" key="1">
    <source>
        <dbReference type="ARBA" id="ARBA00009437"/>
    </source>
</evidence>
<gene>
    <name evidence="6" type="ORF">VFDL14_22865</name>
</gene>
<dbReference type="InterPro" id="IPR037402">
    <property type="entry name" value="YidZ_PBP2"/>
</dbReference>
<dbReference type="InterPro" id="IPR036388">
    <property type="entry name" value="WH-like_DNA-bd_sf"/>
</dbReference>
<keyword evidence="7" id="KW-1185">Reference proteome</keyword>
<evidence type="ECO:0000256" key="4">
    <source>
        <dbReference type="ARBA" id="ARBA00023163"/>
    </source>
</evidence>
<dbReference type="PRINTS" id="PR00039">
    <property type="entry name" value="HTHLYSR"/>
</dbReference>
<dbReference type="RefSeq" id="WP_032550827.1">
    <property type="nucleotide sequence ID" value="NZ_JFFR01000013.1"/>
</dbReference>
<dbReference type="PROSITE" id="PS50931">
    <property type="entry name" value="HTH_LYSR"/>
    <property type="match status" value="1"/>
</dbReference>
<dbReference type="PANTHER" id="PTHR30118:SF15">
    <property type="entry name" value="TRANSCRIPTIONAL REGULATORY PROTEIN"/>
    <property type="match status" value="1"/>
</dbReference>
<dbReference type="InterPro" id="IPR036390">
    <property type="entry name" value="WH_DNA-bd_sf"/>
</dbReference>
<comment type="similarity">
    <text evidence="1">Belongs to the LysR transcriptional regulatory family.</text>
</comment>
<dbReference type="Pfam" id="PF03466">
    <property type="entry name" value="LysR_substrate"/>
    <property type="match status" value="1"/>
</dbReference>
<dbReference type="Gene3D" id="3.40.190.10">
    <property type="entry name" value="Periplasmic binding protein-like II"/>
    <property type="match status" value="2"/>
</dbReference>
<evidence type="ECO:0000256" key="3">
    <source>
        <dbReference type="ARBA" id="ARBA00023125"/>
    </source>
</evidence>
<dbReference type="GO" id="GO:0003700">
    <property type="term" value="F:DNA-binding transcription factor activity"/>
    <property type="evidence" value="ECO:0007669"/>
    <property type="project" value="InterPro"/>
</dbReference>
<dbReference type="CDD" id="cd08417">
    <property type="entry name" value="PBP2_Nitroaromatics_like"/>
    <property type="match status" value="1"/>
</dbReference>
<dbReference type="STRING" id="212667.VFDL14_22865"/>
<feature type="domain" description="HTH lysR-type" evidence="5">
    <location>
        <begin position="7"/>
        <end position="64"/>
    </location>
</feature>
<organism evidence="6 7">
    <name type="scientific">Vibrio fortis</name>
    <dbReference type="NCBI Taxonomy" id="212667"/>
    <lineage>
        <taxon>Bacteria</taxon>
        <taxon>Pseudomonadati</taxon>
        <taxon>Pseudomonadota</taxon>
        <taxon>Gammaproteobacteria</taxon>
        <taxon>Vibrionales</taxon>
        <taxon>Vibrionaceae</taxon>
        <taxon>Vibrio</taxon>
    </lineage>
</organism>
<dbReference type="GO" id="GO:0003677">
    <property type="term" value="F:DNA binding"/>
    <property type="evidence" value="ECO:0007669"/>
    <property type="project" value="UniProtKB-KW"/>
</dbReference>
<sequence length="312" mass="35647">MTFNQNIDLNLIKLFASLYETSSVKATAESLNISQPACSHALQRLRERLGDELFVRVGNRMLPTQYSDQIANDLIVGLELIGNGLASSQVFDPNDSHTFRIATTDYTGWCMRPLVVSLANKYPNINIEFVRWDERSPEEMLSRNKLDLVCGFVHQKETSESLDHQVWFNDTYVSVRCKTHPLKGTLDLTHFLQYKHVLINPWGETRGIIDLALSRLRKKRQVAVKTASVITAPSFVQGTQYLLTLPRKYALEVKKQIPLIISPLPLEVPDYCVQFYWHKTRGNDPKIKWISQQLNELNGDTPIEASNSDLED</sequence>
<dbReference type="EMBL" id="JFFR01000013">
    <property type="protein sequence ID" value="KDN28951.1"/>
    <property type="molecule type" value="Genomic_DNA"/>
</dbReference>
<dbReference type="InterPro" id="IPR000847">
    <property type="entry name" value="LysR_HTH_N"/>
</dbReference>
<dbReference type="InterPro" id="IPR050389">
    <property type="entry name" value="LysR-type_TF"/>
</dbReference>
<evidence type="ECO:0000256" key="2">
    <source>
        <dbReference type="ARBA" id="ARBA00023015"/>
    </source>
</evidence>
<dbReference type="Gene3D" id="1.10.10.10">
    <property type="entry name" value="Winged helix-like DNA-binding domain superfamily/Winged helix DNA-binding domain"/>
    <property type="match status" value="1"/>
</dbReference>
<dbReference type="Pfam" id="PF00126">
    <property type="entry name" value="HTH_1"/>
    <property type="match status" value="1"/>
</dbReference>
<comment type="caution">
    <text evidence="6">The sequence shown here is derived from an EMBL/GenBank/DDBJ whole genome shotgun (WGS) entry which is preliminary data.</text>
</comment>
<dbReference type="AlphaFoldDB" id="A0A066UNC6"/>
<evidence type="ECO:0000313" key="7">
    <source>
        <dbReference type="Proteomes" id="UP000027219"/>
    </source>
</evidence>
<reference evidence="6 7" key="1">
    <citation type="submission" date="2014-02" db="EMBL/GenBank/DDBJ databases">
        <title>Vibrio fortis Dalian14 Genome Sequencing.</title>
        <authorList>
            <person name="Wang Y."/>
            <person name="Song L."/>
            <person name="Liu G."/>
            <person name="Ding J."/>
        </authorList>
    </citation>
    <scope>NUCLEOTIDE SEQUENCE [LARGE SCALE GENOMIC DNA]</scope>
    <source>
        <strain evidence="6 7">Dalian14</strain>
    </source>
</reference>
<dbReference type="PANTHER" id="PTHR30118">
    <property type="entry name" value="HTH-TYPE TRANSCRIPTIONAL REGULATOR LEUO-RELATED"/>
    <property type="match status" value="1"/>
</dbReference>
<protein>
    <submittedName>
        <fullName evidence="6">LysR family transcriptional regulator</fullName>
    </submittedName>
</protein>
<keyword evidence="3" id="KW-0238">DNA-binding</keyword>
<evidence type="ECO:0000259" key="5">
    <source>
        <dbReference type="PROSITE" id="PS50931"/>
    </source>
</evidence>
<keyword evidence="2" id="KW-0805">Transcription regulation</keyword>
<keyword evidence="4" id="KW-0804">Transcription</keyword>
<dbReference type="Proteomes" id="UP000027219">
    <property type="component" value="Unassembled WGS sequence"/>
</dbReference>
<name>A0A066UNC6_9VIBR</name>
<dbReference type="SUPFAM" id="SSF53850">
    <property type="entry name" value="Periplasmic binding protein-like II"/>
    <property type="match status" value="1"/>
</dbReference>
<dbReference type="SUPFAM" id="SSF46785">
    <property type="entry name" value="Winged helix' DNA-binding domain"/>
    <property type="match status" value="1"/>
</dbReference>
<dbReference type="InterPro" id="IPR005119">
    <property type="entry name" value="LysR_subst-bd"/>
</dbReference>
<evidence type="ECO:0000313" key="6">
    <source>
        <dbReference type="EMBL" id="KDN28951.1"/>
    </source>
</evidence>
<proteinExistence type="inferred from homology"/>
<accession>A0A066UNC6</accession>